<dbReference type="EMBL" id="SHOA02000013">
    <property type="protein sequence ID" value="TDH67896.1"/>
    <property type="molecule type" value="Genomic_DNA"/>
</dbReference>
<evidence type="ECO:0000313" key="1">
    <source>
        <dbReference type="EMBL" id="TDH67896.1"/>
    </source>
</evidence>
<dbReference type="GeneID" id="94347210"/>
<keyword evidence="2" id="KW-1185">Reference proteome</keyword>
<organism evidence="1 2">
    <name type="scientific">Bremia lactucae</name>
    <name type="common">Lettuce downy mildew</name>
    <dbReference type="NCBI Taxonomy" id="4779"/>
    <lineage>
        <taxon>Eukaryota</taxon>
        <taxon>Sar</taxon>
        <taxon>Stramenopiles</taxon>
        <taxon>Oomycota</taxon>
        <taxon>Peronosporomycetes</taxon>
        <taxon>Peronosporales</taxon>
        <taxon>Peronosporaceae</taxon>
        <taxon>Bremia</taxon>
    </lineage>
</organism>
<dbReference type="Proteomes" id="UP000294530">
    <property type="component" value="Unassembled WGS sequence"/>
</dbReference>
<dbReference type="KEGG" id="blac:94347210"/>
<gene>
    <name evidence="1" type="ORF">CCR75_003445</name>
</gene>
<dbReference type="AlphaFoldDB" id="A0A976FJR6"/>
<dbReference type="RefSeq" id="XP_067817395.1">
    <property type="nucleotide sequence ID" value="XM_067961539.1"/>
</dbReference>
<accession>A0A976FJR6</accession>
<protein>
    <submittedName>
        <fullName evidence="1">Uncharacterized protein</fullName>
    </submittedName>
</protein>
<name>A0A976FJR6_BRELC</name>
<comment type="caution">
    <text evidence="1">The sequence shown here is derived from an EMBL/GenBank/DDBJ whole genome shotgun (WGS) entry which is preliminary data.</text>
</comment>
<proteinExistence type="predicted"/>
<evidence type="ECO:0000313" key="2">
    <source>
        <dbReference type="Proteomes" id="UP000294530"/>
    </source>
</evidence>
<sequence>MFSNGPIKQLRELLPRDDTPRTVSLSFDTITGLSKALNTQRKIDTTTLLLDNRDLLLAMRFDAVRQKDSHNARERPRQTIILC</sequence>
<reference evidence="1 2" key="1">
    <citation type="journal article" date="2021" name="Genome Biol.">
        <title>AFLAP: assembly-free linkage analysis pipeline using k-mers from genome sequencing data.</title>
        <authorList>
            <person name="Fletcher K."/>
            <person name="Zhang L."/>
            <person name="Gil J."/>
            <person name="Han R."/>
            <person name="Cavanaugh K."/>
            <person name="Michelmore R."/>
        </authorList>
    </citation>
    <scope>NUCLEOTIDE SEQUENCE [LARGE SCALE GENOMIC DNA]</scope>
    <source>
        <strain evidence="1 2">SF5</strain>
    </source>
</reference>